<dbReference type="GO" id="GO:0004753">
    <property type="term" value="F:saccharopine dehydrogenase activity"/>
    <property type="evidence" value="ECO:0007669"/>
    <property type="project" value="TreeGrafter"/>
</dbReference>
<dbReference type="Pfam" id="PF03435">
    <property type="entry name" value="Sacchrp_dh_NADP"/>
    <property type="match status" value="1"/>
</dbReference>
<dbReference type="Gene3D" id="3.40.50.720">
    <property type="entry name" value="NAD(P)-binding Rossmann-like Domain"/>
    <property type="match status" value="1"/>
</dbReference>
<dbReference type="Pfam" id="PF00331">
    <property type="entry name" value="Glyco_hydro_10"/>
    <property type="match status" value="1"/>
</dbReference>
<dbReference type="FunFam" id="3.40.50.720:FF:000072">
    <property type="entry name" value="Saccharopine dehydrogenase [NADP(+), L-glutamate-forming]"/>
    <property type="match status" value="1"/>
</dbReference>
<dbReference type="AlphaFoldDB" id="A0A484G652"/>
<protein>
    <recommendedName>
        <fullName evidence="8">Beta-xylanase</fullName>
        <ecNumber evidence="8">3.2.1.8</ecNumber>
    </recommendedName>
</protein>
<evidence type="ECO:0000313" key="11">
    <source>
        <dbReference type="EMBL" id="TDZ25723.1"/>
    </source>
</evidence>
<dbReference type="Pfam" id="PF16653">
    <property type="entry name" value="Sacchrp_dh_C"/>
    <property type="match status" value="1"/>
</dbReference>
<accession>A0A484G652</accession>
<evidence type="ECO:0000256" key="5">
    <source>
        <dbReference type="ARBA" id="ARBA00023154"/>
    </source>
</evidence>
<dbReference type="EMBL" id="AMCV02000001">
    <property type="protein sequence ID" value="TDZ25723.1"/>
    <property type="molecule type" value="Genomic_DNA"/>
</dbReference>
<reference evidence="12" key="2">
    <citation type="journal article" date="2019" name="Mol. Plant Microbe Interact.">
        <title>Genome sequence resources for four phytopathogenic fungi from the Colletotrichum orbiculare species complex.</title>
        <authorList>
            <person name="Gan P."/>
            <person name="Tsushima A."/>
            <person name="Narusaka M."/>
            <person name="Narusaka Y."/>
            <person name="Takano Y."/>
            <person name="Kubo Y."/>
            <person name="Shirasu K."/>
        </authorList>
    </citation>
    <scope>GENOME REANNOTATION</scope>
    <source>
        <strain evidence="12">104-T / ATCC 96160 / CBS 514.97 / LARS 414 / MAFF 240422</strain>
    </source>
</reference>
<feature type="signal peptide" evidence="9">
    <location>
        <begin position="1"/>
        <end position="19"/>
    </location>
</feature>
<keyword evidence="9" id="KW-0732">Signal</keyword>
<dbReference type="InterPro" id="IPR005097">
    <property type="entry name" value="Sacchrp_dh_NADP-bd"/>
</dbReference>
<dbReference type="InterPro" id="IPR036291">
    <property type="entry name" value="NAD(P)-bd_dom_sf"/>
</dbReference>
<evidence type="ECO:0000256" key="6">
    <source>
        <dbReference type="ARBA" id="ARBA00023277"/>
    </source>
</evidence>
<dbReference type="PRINTS" id="PR00134">
    <property type="entry name" value="GLHYDRLASE10"/>
</dbReference>
<dbReference type="Gene3D" id="3.30.360.10">
    <property type="entry name" value="Dihydrodipicolinate Reductase, domain 2"/>
    <property type="match status" value="1"/>
</dbReference>
<comment type="caution">
    <text evidence="11">The sequence shown here is derived from an EMBL/GenBank/DDBJ whole genome shotgun (WGS) entry which is preliminary data.</text>
</comment>
<reference evidence="12" key="1">
    <citation type="journal article" date="2013" name="New Phytol.">
        <title>Comparative genomic and transcriptomic analyses reveal the hemibiotrophic stage shift of Colletotrichum fungi.</title>
        <authorList>
            <person name="Gan P."/>
            <person name="Ikeda K."/>
            <person name="Irieda H."/>
            <person name="Narusaka M."/>
            <person name="O'Connell R.J."/>
            <person name="Narusaka Y."/>
            <person name="Takano Y."/>
            <person name="Kubo Y."/>
            <person name="Shirasu K."/>
        </authorList>
    </citation>
    <scope>NUCLEOTIDE SEQUENCE [LARGE SCALE GENOMIC DNA]</scope>
    <source>
        <strain evidence="12">104-T / ATCC 96160 / CBS 514.97 / LARS 414 / MAFF 240422</strain>
    </source>
</reference>
<dbReference type="EC" id="3.2.1.8" evidence="8"/>
<dbReference type="Gene3D" id="3.20.20.80">
    <property type="entry name" value="Glycosidases"/>
    <property type="match status" value="1"/>
</dbReference>
<evidence type="ECO:0000256" key="2">
    <source>
        <dbReference type="ARBA" id="ARBA00022801"/>
    </source>
</evidence>
<dbReference type="SUPFAM" id="SSF55347">
    <property type="entry name" value="Glyceraldehyde-3-phosphate dehydrogenase-like, C-terminal domain"/>
    <property type="match status" value="1"/>
</dbReference>
<dbReference type="PANTHER" id="PTHR11133">
    <property type="entry name" value="SACCHAROPINE DEHYDROGENASE"/>
    <property type="match status" value="1"/>
</dbReference>
<keyword evidence="12" id="KW-1185">Reference proteome</keyword>
<gene>
    <name evidence="11" type="ORF">Cob_v000119</name>
</gene>
<sequence>MRPLEIFTAALAGSGLALAQLNQLAVAAGFKYFGTAVDNPGLNNQAYMNIATNKNEFGQVTPANGQKWDSTERSQGQFSYTNGDAVTGRARQAGQVLRCHTLVWHSQLPSWVNNINGRDAMIRVLQTHIQNVAGHYKGQCYAWDVVNEALEDSGAYRNSPMYRALGKDFLAVAFQAAAAADPGAKLYYNDYNIENPGAKYNEALNIVRNLKSAGARVDGVGLQGHFIVGQTPSLANLKTVLSGFAALVDEVAYTELDIRHPRLPASDADRQQQSRDYQTVAQACLDTPKCVGITVWDFADQYSWQLAEEAGLHWPGQLVLKCCGWEGEHYICVERSYVDLLNHSLVNHHKLCDVHVDHYQTASLHRQDVSYGHAMGSSVAYVNGAVYVDEFDQNILDVDDNIYDASCSTGTYSNQILVLGSGLVAKPCVDYLLRDKRNRLTIACRTVTTAQPLAADHPRATAIALDVSSPDLDTHVASHDVVISLVPFVHHPTVIRAAIRGKTNVVTTSYVSPAIRELEAQAKEAGITVLNEVGVDPGVDHLYAIKTIDEVHSKGGKVKEFYSFCGGLPAPECSDNPLRFKFSWSPRGALLSQHNSASFLQDGKVVNIPNDELMAQAKPYHVIDGYSFVAYPNRDSVPFREFYGIPEAETVVRGSLRYEGNPEFVQALIRMGWLDTQERNWLSGREDVTLKELLRRAVGADSDEEGALISRIQELCAFSNDEEMERIVSGLRWIGLFSDRKATPRGNLLDTLCAELEKLMSFEPGERDLVMLQHKFVIEWKGGKKETITSTLELLGDPNGYSGMAKSVGVTCGIATQLMLDGESALNFAGVLAPYKAEICDPIRIALESEGIKLIERTI</sequence>
<keyword evidence="3" id="KW-0521">NADP</keyword>
<dbReference type="Gene3D" id="1.10.1870.10">
    <property type="entry name" value="Domain 3, Saccharopine reductase"/>
    <property type="match status" value="1"/>
</dbReference>
<feature type="chain" id="PRO_5019767153" description="Beta-xylanase" evidence="9">
    <location>
        <begin position="20"/>
        <end position="859"/>
    </location>
</feature>
<evidence type="ECO:0000256" key="4">
    <source>
        <dbReference type="ARBA" id="ARBA00023002"/>
    </source>
</evidence>
<dbReference type="SUPFAM" id="SSF51735">
    <property type="entry name" value="NAD(P)-binding Rossmann-fold domains"/>
    <property type="match status" value="1"/>
</dbReference>
<dbReference type="GO" id="GO:0031176">
    <property type="term" value="F:endo-1,4-beta-xylanase activity"/>
    <property type="evidence" value="ECO:0007669"/>
    <property type="project" value="UniProtKB-EC"/>
</dbReference>
<dbReference type="InterPro" id="IPR051168">
    <property type="entry name" value="AASS"/>
</dbReference>
<dbReference type="GO" id="GO:0019878">
    <property type="term" value="P:lysine biosynthetic process via aminoadipic acid"/>
    <property type="evidence" value="ECO:0007669"/>
    <property type="project" value="TreeGrafter"/>
</dbReference>
<dbReference type="SMART" id="SM00633">
    <property type="entry name" value="Glyco_10"/>
    <property type="match status" value="1"/>
</dbReference>
<keyword evidence="4" id="KW-0560">Oxidoreductase</keyword>
<dbReference type="PANTHER" id="PTHR11133:SF22">
    <property type="entry name" value="ALPHA-AMINOADIPIC SEMIALDEHYDE SYNTHASE, MITOCHONDRIAL"/>
    <property type="match status" value="1"/>
</dbReference>
<name>A0A484G652_COLOR</name>
<evidence type="ECO:0000256" key="7">
    <source>
        <dbReference type="ARBA" id="ARBA00023326"/>
    </source>
</evidence>
<dbReference type="InterPro" id="IPR001000">
    <property type="entry name" value="GH10_dom"/>
</dbReference>
<dbReference type="InterPro" id="IPR032095">
    <property type="entry name" value="Sacchrp_dh-like_C"/>
</dbReference>
<keyword evidence="5" id="KW-0028">Amino-acid biosynthesis</keyword>
<evidence type="ECO:0000259" key="10">
    <source>
        <dbReference type="PROSITE" id="PS51760"/>
    </source>
</evidence>
<evidence type="ECO:0000256" key="1">
    <source>
        <dbReference type="ARBA" id="ARBA00007495"/>
    </source>
</evidence>
<dbReference type="FunFam" id="3.30.360.10:FF:000008">
    <property type="entry name" value="Alpha-aminoadipic semialdehyde synthase, mitochondrial"/>
    <property type="match status" value="1"/>
</dbReference>
<keyword evidence="2 8" id="KW-0378">Hydrolase</keyword>
<comment type="similarity">
    <text evidence="1 8">Belongs to the glycosyl hydrolase 10 (cellulase F) family.</text>
</comment>
<feature type="domain" description="GH10" evidence="10">
    <location>
        <begin position="20"/>
        <end position="323"/>
    </location>
</feature>
<evidence type="ECO:0000256" key="3">
    <source>
        <dbReference type="ARBA" id="ARBA00022857"/>
    </source>
</evidence>
<dbReference type="STRING" id="1213857.A0A484G652"/>
<organism evidence="11 12">
    <name type="scientific">Colletotrichum orbiculare (strain 104-T / ATCC 96160 / CBS 514.97 / LARS 414 / MAFF 240422)</name>
    <name type="common">Cucumber anthracnose fungus</name>
    <name type="synonym">Colletotrichum lagenarium</name>
    <dbReference type="NCBI Taxonomy" id="1213857"/>
    <lineage>
        <taxon>Eukaryota</taxon>
        <taxon>Fungi</taxon>
        <taxon>Dikarya</taxon>
        <taxon>Ascomycota</taxon>
        <taxon>Pezizomycotina</taxon>
        <taxon>Sordariomycetes</taxon>
        <taxon>Hypocreomycetidae</taxon>
        <taxon>Glomerellales</taxon>
        <taxon>Glomerellaceae</taxon>
        <taxon>Colletotrichum</taxon>
        <taxon>Colletotrichum orbiculare species complex</taxon>
    </lineage>
</organism>
<dbReference type="GO" id="GO:0005737">
    <property type="term" value="C:cytoplasm"/>
    <property type="evidence" value="ECO:0007669"/>
    <property type="project" value="TreeGrafter"/>
</dbReference>
<dbReference type="OrthoDB" id="10059875at2759"/>
<keyword evidence="6 8" id="KW-0119">Carbohydrate metabolism</keyword>
<comment type="catalytic activity">
    <reaction evidence="8">
        <text>Endohydrolysis of (1-&gt;4)-beta-D-xylosidic linkages in xylans.</text>
        <dbReference type="EC" id="3.2.1.8"/>
    </reaction>
</comment>
<keyword evidence="7 8" id="KW-0624">Polysaccharide degradation</keyword>
<dbReference type="InterPro" id="IPR017853">
    <property type="entry name" value="GH"/>
</dbReference>
<keyword evidence="5" id="KW-0457">Lysine biosynthesis</keyword>
<dbReference type="SUPFAM" id="SSF51445">
    <property type="entry name" value="(Trans)glycosidases"/>
    <property type="match status" value="1"/>
</dbReference>
<evidence type="ECO:0000256" key="9">
    <source>
        <dbReference type="SAM" id="SignalP"/>
    </source>
</evidence>
<evidence type="ECO:0000313" key="12">
    <source>
        <dbReference type="Proteomes" id="UP000014480"/>
    </source>
</evidence>
<evidence type="ECO:0000256" key="8">
    <source>
        <dbReference type="RuleBase" id="RU361174"/>
    </source>
</evidence>
<keyword evidence="8" id="KW-0326">Glycosidase</keyword>
<proteinExistence type="inferred from homology"/>
<dbReference type="Proteomes" id="UP000014480">
    <property type="component" value="Unassembled WGS sequence"/>
</dbReference>
<dbReference type="PROSITE" id="PS51760">
    <property type="entry name" value="GH10_2"/>
    <property type="match status" value="1"/>
</dbReference>
<dbReference type="GO" id="GO:0000272">
    <property type="term" value="P:polysaccharide catabolic process"/>
    <property type="evidence" value="ECO:0007669"/>
    <property type="project" value="UniProtKB-KW"/>
</dbReference>